<dbReference type="EMBL" id="BSYA01000090">
    <property type="protein sequence ID" value="GMG31774.1"/>
    <property type="molecule type" value="Genomic_DNA"/>
</dbReference>
<sequence length="490" mass="52594">MVSGQDLDSEISTPLLGTHPSGALVEYKHKRWTLFLLCTVIVTLDFGTFLSIAPQTQIMESIVCRKFHPGLFVDLPYGKFLSDNTPCKSVDVQGELALISGWKDTLDQIPGIILALPLGFLLDRIGRKPIAMLSMTGLLMEEIAIRLYSEAIPLRAIWFTPLFQLCGGGSQIASSVAFTIVTDIFPAEQRYGNVSPPPICNGYTNSCALSSANIFFVLFAAVLLAEILATPLSAWLMSWSPWLPFLLGWLCEGCGLLAAILIPETLPKSLNESESESAEEERDCLVPPPSSSKRKGSLYSAGSHIMHLTAFIWGNVNTVAISIAFLAASVGGQALHFLISLKGMIDLVVLLLLLPTISHYLNRYLSPAVRDLRITQGSAAILAVGFGIMAVADHPVLFAFGVSILALGWGFYSTLRNVATTLVAESQIGTLNTTIALVQGIGSMIAGPLLASAFREGMTLGGTWMGLPYMMGAILFLLAGLAASSVRTPR</sequence>
<feature type="compositionally biased region" description="Acidic residues" evidence="5">
    <location>
        <begin position="273"/>
        <end position="282"/>
    </location>
</feature>
<keyword evidence="4 6" id="KW-0472">Membrane</keyword>
<evidence type="ECO:0000256" key="6">
    <source>
        <dbReference type="SAM" id="Phobius"/>
    </source>
</evidence>
<feature type="transmembrane region" description="Helical" evidence="6">
    <location>
        <begin position="374"/>
        <end position="391"/>
    </location>
</feature>
<feature type="transmembrane region" description="Helical" evidence="6">
    <location>
        <begin position="334"/>
        <end position="354"/>
    </location>
</feature>
<evidence type="ECO:0000256" key="3">
    <source>
        <dbReference type="ARBA" id="ARBA00022989"/>
    </source>
</evidence>
<organism evidence="7 8">
    <name type="scientific">Aspergillus oryzae</name>
    <name type="common">Yellow koji mold</name>
    <dbReference type="NCBI Taxonomy" id="5062"/>
    <lineage>
        <taxon>Eukaryota</taxon>
        <taxon>Fungi</taxon>
        <taxon>Dikarya</taxon>
        <taxon>Ascomycota</taxon>
        <taxon>Pezizomycotina</taxon>
        <taxon>Eurotiomycetes</taxon>
        <taxon>Eurotiomycetidae</taxon>
        <taxon>Eurotiales</taxon>
        <taxon>Aspergillaceae</taxon>
        <taxon>Aspergillus</taxon>
        <taxon>Aspergillus subgen. Circumdati</taxon>
    </lineage>
</organism>
<dbReference type="AlphaFoldDB" id="A0AAN4YLT9"/>
<feature type="transmembrane region" description="Helical" evidence="6">
    <location>
        <begin position="242"/>
        <end position="262"/>
    </location>
</feature>
<evidence type="ECO:0000256" key="1">
    <source>
        <dbReference type="ARBA" id="ARBA00004141"/>
    </source>
</evidence>
<dbReference type="PANTHER" id="PTHR23507:SF1">
    <property type="entry name" value="FI18259P1-RELATED"/>
    <property type="match status" value="1"/>
</dbReference>
<keyword evidence="2 6" id="KW-0812">Transmembrane</keyword>
<feature type="transmembrane region" description="Helical" evidence="6">
    <location>
        <begin position="214"/>
        <end position="236"/>
    </location>
</feature>
<comment type="caution">
    <text evidence="7">The sequence shown here is derived from an EMBL/GenBank/DDBJ whole genome shotgun (WGS) entry which is preliminary data.</text>
</comment>
<feature type="transmembrane region" description="Helical" evidence="6">
    <location>
        <begin position="32"/>
        <end position="52"/>
    </location>
</feature>
<accession>A0AAN4YLT9</accession>
<proteinExistence type="predicted"/>
<keyword evidence="3 6" id="KW-1133">Transmembrane helix</keyword>
<evidence type="ECO:0000256" key="2">
    <source>
        <dbReference type="ARBA" id="ARBA00022692"/>
    </source>
</evidence>
<evidence type="ECO:0000256" key="4">
    <source>
        <dbReference type="ARBA" id="ARBA00023136"/>
    </source>
</evidence>
<feature type="transmembrane region" description="Helical" evidence="6">
    <location>
        <begin position="435"/>
        <end position="454"/>
    </location>
</feature>
<feature type="region of interest" description="Disordered" evidence="5">
    <location>
        <begin position="272"/>
        <end position="292"/>
    </location>
</feature>
<evidence type="ECO:0000313" key="7">
    <source>
        <dbReference type="EMBL" id="GMG31774.1"/>
    </source>
</evidence>
<feature type="transmembrane region" description="Helical" evidence="6">
    <location>
        <begin position="397"/>
        <end position="415"/>
    </location>
</feature>
<comment type="subcellular location">
    <subcellularLocation>
        <location evidence="1">Membrane</location>
        <topology evidence="1">Multi-pass membrane protein</topology>
    </subcellularLocation>
</comment>
<dbReference type="Gene3D" id="1.20.1250.20">
    <property type="entry name" value="MFS general substrate transporter like domains"/>
    <property type="match status" value="1"/>
</dbReference>
<feature type="transmembrane region" description="Helical" evidence="6">
    <location>
        <begin position="466"/>
        <end position="486"/>
    </location>
</feature>
<dbReference type="PANTHER" id="PTHR23507">
    <property type="entry name" value="ZGC:174356"/>
    <property type="match status" value="1"/>
</dbReference>
<gene>
    <name evidence="7" type="ORF">Aory04_000760000</name>
</gene>
<feature type="transmembrane region" description="Helical" evidence="6">
    <location>
        <begin position="305"/>
        <end position="328"/>
    </location>
</feature>
<evidence type="ECO:0000313" key="8">
    <source>
        <dbReference type="Proteomes" id="UP001165205"/>
    </source>
</evidence>
<dbReference type="SUPFAM" id="SSF103473">
    <property type="entry name" value="MFS general substrate transporter"/>
    <property type="match status" value="1"/>
</dbReference>
<dbReference type="InterPro" id="IPR036259">
    <property type="entry name" value="MFS_trans_sf"/>
</dbReference>
<dbReference type="GO" id="GO:0016020">
    <property type="term" value="C:membrane"/>
    <property type="evidence" value="ECO:0007669"/>
    <property type="project" value="UniProtKB-SubCell"/>
</dbReference>
<reference evidence="7" key="1">
    <citation type="submission" date="2023-04" db="EMBL/GenBank/DDBJ databases">
        <title>Aspergillus oryzae NBRC 4228.</title>
        <authorList>
            <person name="Ichikawa N."/>
            <person name="Sato H."/>
            <person name="Tonouchi N."/>
        </authorList>
    </citation>
    <scope>NUCLEOTIDE SEQUENCE</scope>
    <source>
        <strain evidence="7">NBRC 4228</strain>
    </source>
</reference>
<name>A0AAN4YLT9_ASPOZ</name>
<protein>
    <submittedName>
        <fullName evidence="7">Unnamed protein product</fullName>
    </submittedName>
</protein>
<dbReference type="Proteomes" id="UP001165205">
    <property type="component" value="Unassembled WGS sequence"/>
</dbReference>
<evidence type="ECO:0000256" key="5">
    <source>
        <dbReference type="SAM" id="MobiDB-lite"/>
    </source>
</evidence>
<dbReference type="GO" id="GO:0022857">
    <property type="term" value="F:transmembrane transporter activity"/>
    <property type="evidence" value="ECO:0007669"/>
    <property type="project" value="TreeGrafter"/>
</dbReference>